<proteinExistence type="predicted"/>
<accession>A0ACD5ZCQ2</accession>
<organism evidence="1 2">
    <name type="scientific">Avena sativa</name>
    <name type="common">Oat</name>
    <dbReference type="NCBI Taxonomy" id="4498"/>
    <lineage>
        <taxon>Eukaryota</taxon>
        <taxon>Viridiplantae</taxon>
        <taxon>Streptophyta</taxon>
        <taxon>Embryophyta</taxon>
        <taxon>Tracheophyta</taxon>
        <taxon>Spermatophyta</taxon>
        <taxon>Magnoliopsida</taxon>
        <taxon>Liliopsida</taxon>
        <taxon>Poales</taxon>
        <taxon>Poaceae</taxon>
        <taxon>BOP clade</taxon>
        <taxon>Pooideae</taxon>
        <taxon>Poodae</taxon>
        <taxon>Poeae</taxon>
        <taxon>Poeae Chloroplast Group 1 (Aveneae type)</taxon>
        <taxon>Aveninae</taxon>
        <taxon>Avena</taxon>
    </lineage>
</organism>
<keyword evidence="2" id="KW-1185">Reference proteome</keyword>
<dbReference type="Proteomes" id="UP001732700">
    <property type="component" value="Chromosome 6D"/>
</dbReference>
<protein>
    <submittedName>
        <fullName evidence="1">Uncharacterized protein</fullName>
    </submittedName>
</protein>
<sequence length="661" mass="70680">MQGGAGYPYGPPPTGTVPLSAAAMSVSSAPYPPPSPMLPQPTGTNFEELAAAVTTGGGAVNFHGEDNMPVDAGASEAGAGGSGSRWPREETLALIGIRSEMDAAFRNAALKSPLWEEVSRKLAELGYRRSAKKCKEKFENVDKYYKRTKEGRAGRQDGKSYRFFSELEALHAAAPAPQQNQATDTSAMATAACTSTAVTQDAQPLAVAPAVLAHPGAGGLLPDLSFSSDSGSESESDDESDEEEDQAGGGQEGSGELTAGGGEFDGRDKTVMALFEGMVKKITEKQEESQQLFLDKLEKWEADRTAREEEWRRQELARTNREREQLDRERAASAARDATLMTFLKRVGGNSPMPVQTAAHRLDASATSLQLVVAPPRKAEEGGRAGGGGGESSGGLSRWPKEDVEALIQLRMEKDEHYQGMGTGAKGPLWEDISAGMRRIGYNRSSKRCKEKWENINKYFKKVKESRKRRPEDSKTCPYFHQLDAIYRKKQFAVSGGGGGSSTASGNTTAAITASEQDNAWRELQGKISNDSDKRYIVEGAGSLHAPPPGNGEPSAATTALDAIATNKKAEENMAMATEANVQSRQKELTSPDETDSDDIEGNYTDEGDDDGGNEDGKMKYMIEFQKSKESASSNNTPAPATAATVVPSSAPTSSTFLAVQ</sequence>
<evidence type="ECO:0000313" key="2">
    <source>
        <dbReference type="Proteomes" id="UP001732700"/>
    </source>
</evidence>
<reference evidence="1" key="2">
    <citation type="submission" date="2025-09" db="UniProtKB">
        <authorList>
            <consortium name="EnsemblPlants"/>
        </authorList>
    </citation>
    <scope>IDENTIFICATION</scope>
</reference>
<dbReference type="EnsemblPlants" id="AVESA.00010b.r2.6DG1166720.1">
    <property type="protein sequence ID" value="AVESA.00010b.r2.6DG1166720.1.CDS"/>
    <property type="gene ID" value="AVESA.00010b.r2.6DG1166720"/>
</dbReference>
<evidence type="ECO:0000313" key="1">
    <source>
        <dbReference type="EnsemblPlants" id="AVESA.00010b.r2.6DG1166720.1.CDS"/>
    </source>
</evidence>
<reference evidence="1" key="1">
    <citation type="submission" date="2021-05" db="EMBL/GenBank/DDBJ databases">
        <authorList>
            <person name="Scholz U."/>
            <person name="Mascher M."/>
            <person name="Fiebig A."/>
        </authorList>
    </citation>
    <scope>NUCLEOTIDE SEQUENCE [LARGE SCALE GENOMIC DNA]</scope>
</reference>
<name>A0ACD5ZCQ2_AVESA</name>